<name>A0A1I2BVA2_9BACT</name>
<proteinExistence type="predicted"/>
<feature type="transmembrane region" description="Helical" evidence="1">
    <location>
        <begin position="41"/>
        <end position="59"/>
    </location>
</feature>
<reference evidence="2 3" key="1">
    <citation type="submission" date="2016-10" db="EMBL/GenBank/DDBJ databases">
        <authorList>
            <person name="de Groot N.N."/>
        </authorList>
    </citation>
    <scope>NUCLEOTIDE SEQUENCE [LARGE SCALE GENOMIC DNA]</scope>
    <source>
        <strain evidence="2 3">DSM 26130</strain>
    </source>
</reference>
<dbReference type="AlphaFoldDB" id="A0A1I2BVA2"/>
<keyword evidence="1" id="KW-1133">Transmembrane helix</keyword>
<sequence length="69" mass="7862">MRQASSILLFIVAGIICFSGYCMALIDWVQDARTGVYESNYTEAVLETSALVIYTYLAMRFLNRKIPFL</sequence>
<keyword evidence="1" id="KW-0472">Membrane</keyword>
<keyword evidence="1" id="KW-0812">Transmembrane</keyword>
<protein>
    <submittedName>
        <fullName evidence="2">Uncharacterized protein</fullName>
    </submittedName>
</protein>
<dbReference type="Proteomes" id="UP000198598">
    <property type="component" value="Unassembled WGS sequence"/>
</dbReference>
<keyword evidence="3" id="KW-1185">Reference proteome</keyword>
<feature type="transmembrane region" description="Helical" evidence="1">
    <location>
        <begin position="7"/>
        <end position="29"/>
    </location>
</feature>
<dbReference type="OrthoDB" id="965937at2"/>
<accession>A0A1I2BVA2</accession>
<dbReference type="EMBL" id="FOLQ01000016">
    <property type="protein sequence ID" value="SFE59984.1"/>
    <property type="molecule type" value="Genomic_DNA"/>
</dbReference>
<evidence type="ECO:0000256" key="1">
    <source>
        <dbReference type="SAM" id="Phobius"/>
    </source>
</evidence>
<gene>
    <name evidence="2" type="ORF">SAMN05216167_11619</name>
</gene>
<evidence type="ECO:0000313" key="2">
    <source>
        <dbReference type="EMBL" id="SFE59984.1"/>
    </source>
</evidence>
<dbReference type="RefSeq" id="WP_093832085.1">
    <property type="nucleotide sequence ID" value="NZ_FOLQ01000016.1"/>
</dbReference>
<evidence type="ECO:0000313" key="3">
    <source>
        <dbReference type="Proteomes" id="UP000198598"/>
    </source>
</evidence>
<organism evidence="2 3">
    <name type="scientific">Spirosoma endophyticum</name>
    <dbReference type="NCBI Taxonomy" id="662367"/>
    <lineage>
        <taxon>Bacteria</taxon>
        <taxon>Pseudomonadati</taxon>
        <taxon>Bacteroidota</taxon>
        <taxon>Cytophagia</taxon>
        <taxon>Cytophagales</taxon>
        <taxon>Cytophagaceae</taxon>
        <taxon>Spirosoma</taxon>
    </lineage>
</organism>